<name>A0A0K1ESN8_CHOCO</name>
<evidence type="ECO:0000313" key="2">
    <source>
        <dbReference type="EMBL" id="AKT43950.1"/>
    </source>
</evidence>
<evidence type="ECO:0000313" key="3">
    <source>
        <dbReference type="Proteomes" id="UP000067626"/>
    </source>
</evidence>
<sequence>MVDMSGSENLSGGWGGAGGYSQGSAGGDDASVNLGNDGEAAPDPYRRYEALCGEGECVPGPQEACSVGGDDDGEDDGGAEGLPAAACQLVPGDDGHATPACGATGPFAAGEPCGSAADCAPGLGCVATGEMAGTCRQYCCGHVEDCSVGTHCAPQPMQENRQIQIPVCIPATGCNLLSNDCGAEQTCAIVRADGSTSCIPRGAGQVGDECPCDDGFVCSMLTNSCKKLCRLGESATDCGQMAQCQGGSMGFPAGFGICVGGNY</sequence>
<dbReference type="EMBL" id="CP012159">
    <property type="protein sequence ID" value="AKT43950.1"/>
    <property type="molecule type" value="Genomic_DNA"/>
</dbReference>
<dbReference type="STRING" id="52.CMC5_081870"/>
<keyword evidence="3" id="KW-1185">Reference proteome</keyword>
<evidence type="ECO:0000256" key="1">
    <source>
        <dbReference type="SAM" id="MobiDB-lite"/>
    </source>
</evidence>
<feature type="compositionally biased region" description="Low complexity" evidence="1">
    <location>
        <begin position="1"/>
        <end position="11"/>
    </location>
</feature>
<proteinExistence type="predicted"/>
<reference evidence="2 3" key="1">
    <citation type="submission" date="2015-07" db="EMBL/GenBank/DDBJ databases">
        <title>Genome analysis of myxobacterium Chondromyces crocatus Cm c5 reveals a high potential for natural compound synthesis and the genetic basis for the loss of fruiting body formation.</title>
        <authorList>
            <person name="Zaburannyi N."/>
            <person name="Bunk B."/>
            <person name="Maier J."/>
            <person name="Overmann J."/>
            <person name="Mueller R."/>
        </authorList>
    </citation>
    <scope>NUCLEOTIDE SEQUENCE [LARGE SCALE GENOMIC DNA]</scope>
    <source>
        <strain evidence="2 3">Cm c5</strain>
    </source>
</reference>
<accession>A0A0K1ESN8</accession>
<dbReference type="Proteomes" id="UP000067626">
    <property type="component" value="Chromosome"/>
</dbReference>
<feature type="compositionally biased region" description="Gly residues" evidence="1">
    <location>
        <begin position="12"/>
        <end position="26"/>
    </location>
</feature>
<gene>
    <name evidence="2" type="ORF">CMC5_081870</name>
</gene>
<feature type="region of interest" description="Disordered" evidence="1">
    <location>
        <begin position="1"/>
        <end position="41"/>
    </location>
</feature>
<protein>
    <submittedName>
        <fullName evidence="2">Uncharacterized protein</fullName>
    </submittedName>
</protein>
<organism evidence="2 3">
    <name type="scientific">Chondromyces crocatus</name>
    <dbReference type="NCBI Taxonomy" id="52"/>
    <lineage>
        <taxon>Bacteria</taxon>
        <taxon>Pseudomonadati</taxon>
        <taxon>Myxococcota</taxon>
        <taxon>Polyangia</taxon>
        <taxon>Polyangiales</taxon>
        <taxon>Polyangiaceae</taxon>
        <taxon>Chondromyces</taxon>
    </lineage>
</organism>
<dbReference type="KEGG" id="ccro:CMC5_081870"/>
<dbReference type="AlphaFoldDB" id="A0A0K1ESN8"/>